<evidence type="ECO:0000256" key="5">
    <source>
        <dbReference type="ARBA" id="ARBA00041304"/>
    </source>
</evidence>
<dbReference type="OrthoDB" id="95118at2759"/>
<dbReference type="EC" id="3.2.1.151" evidence="4"/>
<evidence type="ECO:0000256" key="8">
    <source>
        <dbReference type="SAM" id="SignalP"/>
    </source>
</evidence>
<dbReference type="InterPro" id="IPR002594">
    <property type="entry name" value="GH12"/>
</dbReference>
<dbReference type="AlphaFoldDB" id="A0A9W9NIF3"/>
<evidence type="ECO:0000256" key="7">
    <source>
        <dbReference type="RuleBase" id="RU361163"/>
    </source>
</evidence>
<proteinExistence type="inferred from homology"/>
<dbReference type="PROSITE" id="PS51257">
    <property type="entry name" value="PROKAR_LIPOPROTEIN"/>
    <property type="match status" value="1"/>
</dbReference>
<dbReference type="Proteomes" id="UP001150904">
    <property type="component" value="Unassembled WGS sequence"/>
</dbReference>
<dbReference type="Gene3D" id="2.60.120.180">
    <property type="match status" value="1"/>
</dbReference>
<sequence length="250" mass="26626">MKSFIAPLSFLSLGLACFGNAATIPTKSLTRRADFCDQWGSVTTGSYILYNNLWGQSYDTSGTQCTGLTSLSGSNIAWYTSWSWSGSASQVKSFANVALQFTAKTLSSIDSIQSTWEWSYSNTNIVADVSYDMFLSSSASGSAEYEIMVWLAALGGAGPISSTGSPIATTDINGVTWELYSGPNGDTTVYSFVAESTTTSFSGDMKEFFNYLTENAGVSTSLYLINVQAGTEPFTGTAELTVSDYSVAVV</sequence>
<evidence type="ECO:0000256" key="1">
    <source>
        <dbReference type="ARBA" id="ARBA00005519"/>
    </source>
</evidence>
<dbReference type="GO" id="GO:0000272">
    <property type="term" value="P:polysaccharide catabolic process"/>
    <property type="evidence" value="ECO:0007669"/>
    <property type="project" value="UniProtKB-KW"/>
</dbReference>
<feature type="chain" id="PRO_5040897149" description="xyloglucan-specific endo-beta-1,4-glucanase" evidence="8">
    <location>
        <begin position="22"/>
        <end position="250"/>
    </location>
</feature>
<evidence type="ECO:0000256" key="6">
    <source>
        <dbReference type="ARBA" id="ARBA00043018"/>
    </source>
</evidence>
<dbReference type="EMBL" id="JAPQKR010000004">
    <property type="protein sequence ID" value="KAJ5219249.1"/>
    <property type="molecule type" value="Genomic_DNA"/>
</dbReference>
<dbReference type="PANTHER" id="PTHR34002">
    <property type="entry name" value="BLR1656 PROTEIN"/>
    <property type="match status" value="1"/>
</dbReference>
<keyword evidence="10" id="KW-1185">Reference proteome</keyword>
<dbReference type="Pfam" id="PF01670">
    <property type="entry name" value="Glyco_hydro_12"/>
    <property type="match status" value="1"/>
</dbReference>
<reference evidence="9" key="1">
    <citation type="submission" date="2022-12" db="EMBL/GenBank/DDBJ databases">
        <authorList>
            <person name="Petersen C."/>
        </authorList>
    </citation>
    <scope>NUCLEOTIDE SEQUENCE</scope>
    <source>
        <strain evidence="9">IBT 15544</strain>
    </source>
</reference>
<keyword evidence="7" id="KW-0119">Carbohydrate metabolism</keyword>
<comment type="similarity">
    <text evidence="1 7">Belongs to the glycosyl hydrolase 12 (cellulase H) family.</text>
</comment>
<evidence type="ECO:0000313" key="10">
    <source>
        <dbReference type="Proteomes" id="UP001150904"/>
    </source>
</evidence>
<organism evidence="9 10">
    <name type="scientific">Penicillium cinerascens</name>
    <dbReference type="NCBI Taxonomy" id="70096"/>
    <lineage>
        <taxon>Eukaryota</taxon>
        <taxon>Fungi</taxon>
        <taxon>Dikarya</taxon>
        <taxon>Ascomycota</taxon>
        <taxon>Pezizomycotina</taxon>
        <taxon>Eurotiomycetes</taxon>
        <taxon>Eurotiomycetidae</taxon>
        <taxon>Eurotiales</taxon>
        <taxon>Aspergillaceae</taxon>
        <taxon>Penicillium</taxon>
    </lineage>
</organism>
<dbReference type="GO" id="GO:0033946">
    <property type="term" value="F:xyloglucan-specific endo-beta-1,4-glucanase activity"/>
    <property type="evidence" value="ECO:0007669"/>
    <property type="project" value="UniProtKB-EC"/>
</dbReference>
<dbReference type="RefSeq" id="XP_058313822.1">
    <property type="nucleotide sequence ID" value="XM_058448411.1"/>
</dbReference>
<keyword evidence="7" id="KW-0624">Polysaccharide degradation</keyword>
<feature type="signal peptide" evidence="8">
    <location>
        <begin position="1"/>
        <end position="21"/>
    </location>
</feature>
<dbReference type="InterPro" id="IPR013319">
    <property type="entry name" value="GH11/12"/>
</dbReference>
<protein>
    <recommendedName>
        <fullName evidence="4">xyloglucan-specific endo-beta-1,4-glucanase</fullName>
        <ecNumber evidence="4">3.2.1.151</ecNumber>
    </recommendedName>
    <alternativeName>
        <fullName evidence="5">Xyloglucanase A</fullName>
    </alternativeName>
    <alternativeName>
        <fullName evidence="6">Xyloglucanendohydrolase A</fullName>
    </alternativeName>
</protein>
<keyword evidence="7" id="KW-0326">Glycosidase</keyword>
<gene>
    <name evidence="9" type="ORF">N7498_001348</name>
</gene>
<dbReference type="SUPFAM" id="SSF49899">
    <property type="entry name" value="Concanavalin A-like lectins/glucanases"/>
    <property type="match status" value="1"/>
</dbReference>
<evidence type="ECO:0000256" key="3">
    <source>
        <dbReference type="ARBA" id="ARBA00037012"/>
    </source>
</evidence>
<name>A0A9W9NIF3_9EURO</name>
<accession>A0A9W9NIF3</accession>
<evidence type="ECO:0000256" key="2">
    <source>
        <dbReference type="ARBA" id="ARBA00022729"/>
    </source>
</evidence>
<dbReference type="PANTHER" id="PTHR34002:SF9">
    <property type="entry name" value="XYLOGLUCAN-SPECIFIC ENDO-BETA-1,4-GLUCANASE A"/>
    <property type="match status" value="1"/>
</dbReference>
<dbReference type="GO" id="GO:0008810">
    <property type="term" value="F:cellulase activity"/>
    <property type="evidence" value="ECO:0007669"/>
    <property type="project" value="InterPro"/>
</dbReference>
<dbReference type="InterPro" id="IPR013320">
    <property type="entry name" value="ConA-like_dom_sf"/>
</dbReference>
<evidence type="ECO:0000313" key="9">
    <source>
        <dbReference type="EMBL" id="KAJ5219249.1"/>
    </source>
</evidence>
<comment type="catalytic activity">
    <reaction evidence="3">
        <text>xyloglucan + H2O = xyloglucan oligosaccharides.</text>
        <dbReference type="EC" id="3.2.1.151"/>
    </reaction>
</comment>
<keyword evidence="7" id="KW-0378">Hydrolase</keyword>
<reference evidence="9" key="2">
    <citation type="journal article" date="2023" name="IMA Fungus">
        <title>Comparative genomic study of the Penicillium genus elucidates a diverse pangenome and 15 lateral gene transfer events.</title>
        <authorList>
            <person name="Petersen C."/>
            <person name="Sorensen T."/>
            <person name="Nielsen M.R."/>
            <person name="Sondergaard T.E."/>
            <person name="Sorensen J.L."/>
            <person name="Fitzpatrick D.A."/>
            <person name="Frisvad J.C."/>
            <person name="Nielsen K.L."/>
        </authorList>
    </citation>
    <scope>NUCLEOTIDE SEQUENCE</scope>
    <source>
        <strain evidence="9">IBT 15544</strain>
    </source>
</reference>
<comment type="caution">
    <text evidence="9">The sequence shown here is derived from an EMBL/GenBank/DDBJ whole genome shotgun (WGS) entry which is preliminary data.</text>
</comment>
<dbReference type="GeneID" id="83175711"/>
<evidence type="ECO:0000256" key="4">
    <source>
        <dbReference type="ARBA" id="ARBA00038882"/>
    </source>
</evidence>
<keyword evidence="2 8" id="KW-0732">Signal</keyword>